<name>A0A1Q8YBS2_9BURK</name>
<dbReference type="Proteomes" id="UP000185911">
    <property type="component" value="Unassembled WGS sequence"/>
</dbReference>
<gene>
    <name evidence="1" type="ORF">BLL52_3564</name>
</gene>
<comment type="caution">
    <text evidence="1">The sequence shown here is derived from an EMBL/GenBank/DDBJ whole genome shotgun (WGS) entry which is preliminary data.</text>
</comment>
<dbReference type="EMBL" id="MSYM01000017">
    <property type="protein sequence ID" value="OLP05435.1"/>
    <property type="molecule type" value="Genomic_DNA"/>
</dbReference>
<accession>A0A1Q8YBS2</accession>
<evidence type="ECO:0000313" key="2">
    <source>
        <dbReference type="Proteomes" id="UP000185911"/>
    </source>
</evidence>
<organism evidence="1 2">
    <name type="scientific">Rhodoferax antarcticus ANT.BR</name>
    <dbReference type="NCBI Taxonomy" id="1111071"/>
    <lineage>
        <taxon>Bacteria</taxon>
        <taxon>Pseudomonadati</taxon>
        <taxon>Pseudomonadota</taxon>
        <taxon>Betaproteobacteria</taxon>
        <taxon>Burkholderiales</taxon>
        <taxon>Comamonadaceae</taxon>
        <taxon>Rhodoferax</taxon>
    </lineage>
</organism>
<sequence>MLDVNGANHQRSAYNQGLSKFRVSVVCLVEAGNRINSFRKIEFLKSRY</sequence>
<protein>
    <submittedName>
        <fullName evidence="1">Uncharacterized protein</fullName>
    </submittedName>
</protein>
<evidence type="ECO:0000313" key="1">
    <source>
        <dbReference type="EMBL" id="OLP05435.1"/>
    </source>
</evidence>
<dbReference type="AlphaFoldDB" id="A0A1Q8YBS2"/>
<keyword evidence="2" id="KW-1185">Reference proteome</keyword>
<reference evidence="1 2" key="1">
    <citation type="submission" date="2017-01" db="EMBL/GenBank/DDBJ databases">
        <title>Genome sequence of Rhodoferax antarcticus ANT.BR, a psychrophilic purple nonsulfur bacterium from an Antarctic microbial mat.</title>
        <authorList>
            <person name="Baker J."/>
            <person name="Riester C."/>
            <person name="Skinner B."/>
            <person name="Newell A."/>
            <person name="Swingley W."/>
            <person name="Madigan M."/>
            <person name="Jung D."/>
            <person name="Asao M."/>
            <person name="Chen M."/>
            <person name="Loughlin P."/>
            <person name="Pan H."/>
            <person name="Lin S."/>
            <person name="Li N."/>
            <person name="Shaw J."/>
            <person name="Prado M."/>
            <person name="Sherman C."/>
            <person name="Li X."/>
            <person name="Tang J."/>
            <person name="Blankenship R."/>
            <person name="Zhao T."/>
            <person name="Touchman J."/>
            <person name="Sattley M."/>
        </authorList>
    </citation>
    <scope>NUCLEOTIDE SEQUENCE [LARGE SCALE GENOMIC DNA]</scope>
    <source>
        <strain evidence="1 2">ANT.BR</strain>
    </source>
</reference>
<proteinExistence type="predicted"/>